<accession>A0AAU8G906</accession>
<comment type="similarity">
    <text evidence="2">Belongs to the ABC transporter superfamily.</text>
</comment>
<evidence type="ECO:0000256" key="8">
    <source>
        <dbReference type="ARBA" id="ARBA00023136"/>
    </source>
</evidence>
<evidence type="ECO:0000256" key="3">
    <source>
        <dbReference type="ARBA" id="ARBA00022448"/>
    </source>
</evidence>
<dbReference type="FunFam" id="3.40.50.300:FF:000589">
    <property type="entry name" value="ABC transporter, ATP-binding subunit"/>
    <property type="match status" value="1"/>
</dbReference>
<dbReference type="PROSITE" id="PS00211">
    <property type="entry name" value="ABC_TRANSPORTER_1"/>
    <property type="match status" value="1"/>
</dbReference>
<gene>
    <name evidence="10" type="ORF">ABV300_06585</name>
</gene>
<name>A0AAU8G906_9CHLR</name>
<feature type="domain" description="ABC transporter" evidence="9">
    <location>
        <begin position="3"/>
        <end position="228"/>
    </location>
</feature>
<evidence type="ECO:0000256" key="4">
    <source>
        <dbReference type="ARBA" id="ARBA00022475"/>
    </source>
</evidence>
<dbReference type="Gene3D" id="3.40.50.300">
    <property type="entry name" value="P-loop containing nucleotide triphosphate hydrolases"/>
    <property type="match status" value="1"/>
</dbReference>
<evidence type="ECO:0000313" key="10">
    <source>
        <dbReference type="EMBL" id="XCH32822.1"/>
    </source>
</evidence>
<dbReference type="Pfam" id="PF00005">
    <property type="entry name" value="ABC_tran"/>
    <property type="match status" value="1"/>
</dbReference>
<dbReference type="GO" id="GO:0005886">
    <property type="term" value="C:plasma membrane"/>
    <property type="evidence" value="ECO:0007669"/>
    <property type="project" value="UniProtKB-SubCell"/>
</dbReference>
<evidence type="ECO:0000256" key="7">
    <source>
        <dbReference type="ARBA" id="ARBA00022967"/>
    </source>
</evidence>
<dbReference type="InterPro" id="IPR003439">
    <property type="entry name" value="ABC_transporter-like_ATP-bd"/>
</dbReference>
<dbReference type="PANTHER" id="PTHR42711">
    <property type="entry name" value="ABC TRANSPORTER ATP-BINDING PROTEIN"/>
    <property type="match status" value="1"/>
</dbReference>
<dbReference type="SUPFAM" id="SSF52540">
    <property type="entry name" value="P-loop containing nucleoside triphosphate hydrolases"/>
    <property type="match status" value="1"/>
</dbReference>
<dbReference type="AlphaFoldDB" id="A0AAU8G906"/>
<keyword evidence="4" id="KW-1003">Cell membrane</keyword>
<organism evidence="10">
    <name type="scientific">Dehalogenimonas sp. 4OHTPN</name>
    <dbReference type="NCBI Taxonomy" id="3166643"/>
    <lineage>
        <taxon>Bacteria</taxon>
        <taxon>Bacillati</taxon>
        <taxon>Chloroflexota</taxon>
        <taxon>Dehalococcoidia</taxon>
        <taxon>Dehalococcoidales</taxon>
        <taxon>Dehalococcoidaceae</taxon>
        <taxon>Dehalogenimonas</taxon>
    </lineage>
</organism>
<evidence type="ECO:0000256" key="6">
    <source>
        <dbReference type="ARBA" id="ARBA00022840"/>
    </source>
</evidence>
<evidence type="ECO:0000256" key="2">
    <source>
        <dbReference type="ARBA" id="ARBA00005417"/>
    </source>
</evidence>
<keyword evidence="5" id="KW-0547">Nucleotide-binding</keyword>
<comment type="subcellular location">
    <subcellularLocation>
        <location evidence="1">Cell membrane</location>
    </subcellularLocation>
</comment>
<dbReference type="PANTHER" id="PTHR42711:SF5">
    <property type="entry name" value="ABC TRANSPORTER ATP-BINDING PROTEIN NATA"/>
    <property type="match status" value="1"/>
</dbReference>
<evidence type="ECO:0000256" key="1">
    <source>
        <dbReference type="ARBA" id="ARBA00004236"/>
    </source>
</evidence>
<dbReference type="InterPro" id="IPR003593">
    <property type="entry name" value="AAA+_ATPase"/>
</dbReference>
<sequence>MVIKVENLVKVYGPIRAVDGISFEVQRGEVFGMLGPNGAGKTTTVEIIEGLRKADSGTVTVLGMDSEHASMAIKQRIGAQLQTPSLMPSLTVEELLDVFAGFYDRSLPIDELLGMLSLTESRKVVVKNLSGGQLQRLSVAMALVNDPEIAFLDEPTTGLDPQVRRGMWQVIEDMRAKGKTIFLTTHYMEEAERLCDRIAIIDHGKIIALDTPRGLINANFHDKAVQFELDPRPETEELLAFPGATSVASDLNEIVIYSDDIPATMSATLKYAEGRGITSSLKDLRVREASLEDVFLKLTGRKIRE</sequence>
<proteinExistence type="inferred from homology"/>
<keyword evidence="7" id="KW-1278">Translocase</keyword>
<protein>
    <submittedName>
        <fullName evidence="10">ABC transporter ATP-binding protein</fullName>
    </submittedName>
</protein>
<dbReference type="SMART" id="SM00382">
    <property type="entry name" value="AAA"/>
    <property type="match status" value="1"/>
</dbReference>
<dbReference type="RefSeq" id="WP_353714092.1">
    <property type="nucleotide sequence ID" value="NZ_CP159307.1"/>
</dbReference>
<dbReference type="InterPro" id="IPR027417">
    <property type="entry name" value="P-loop_NTPase"/>
</dbReference>
<keyword evidence="6 10" id="KW-0067">ATP-binding</keyword>
<keyword evidence="8" id="KW-0472">Membrane</keyword>
<dbReference type="InterPro" id="IPR017871">
    <property type="entry name" value="ABC_transporter-like_CS"/>
</dbReference>
<dbReference type="InterPro" id="IPR050763">
    <property type="entry name" value="ABC_transporter_ATP-binding"/>
</dbReference>
<evidence type="ECO:0000259" key="9">
    <source>
        <dbReference type="PROSITE" id="PS50893"/>
    </source>
</evidence>
<dbReference type="GO" id="GO:0016887">
    <property type="term" value="F:ATP hydrolysis activity"/>
    <property type="evidence" value="ECO:0007669"/>
    <property type="project" value="InterPro"/>
</dbReference>
<evidence type="ECO:0000256" key="5">
    <source>
        <dbReference type="ARBA" id="ARBA00022741"/>
    </source>
</evidence>
<keyword evidence="3" id="KW-0813">Transport</keyword>
<dbReference type="PROSITE" id="PS50893">
    <property type="entry name" value="ABC_TRANSPORTER_2"/>
    <property type="match status" value="1"/>
</dbReference>
<dbReference type="GO" id="GO:0005524">
    <property type="term" value="F:ATP binding"/>
    <property type="evidence" value="ECO:0007669"/>
    <property type="project" value="UniProtKB-KW"/>
</dbReference>
<dbReference type="EMBL" id="CP159307">
    <property type="protein sequence ID" value="XCH32822.1"/>
    <property type="molecule type" value="Genomic_DNA"/>
</dbReference>
<reference evidence="10" key="1">
    <citation type="submission" date="2024-06" db="EMBL/GenBank/DDBJ databases">
        <title>A Novel Isolate, Dehalogenimonas sp. Strain 4OHTPN, Dechlorinates Aromatic 4 Hydroxy chlorothalonil by a Novel Reductive Dehalogenase.</title>
        <authorList>
            <person name="Liu G."/>
        </authorList>
    </citation>
    <scope>NUCLEOTIDE SEQUENCE</scope>
    <source>
        <strain evidence="10">4OHTPN</strain>
    </source>
</reference>